<evidence type="ECO:0000256" key="2">
    <source>
        <dbReference type="ARBA" id="ARBA00023242"/>
    </source>
</evidence>
<dbReference type="PANTHER" id="PTHR31917:SF5">
    <property type="entry name" value="OS02G0204500 PROTEIN"/>
    <property type="match status" value="1"/>
</dbReference>
<evidence type="ECO:0000259" key="3">
    <source>
        <dbReference type="PROSITE" id="PS51138"/>
    </source>
</evidence>
<dbReference type="InterPro" id="IPR036142">
    <property type="entry name" value="ENT_dom-like_sf"/>
</dbReference>
<gene>
    <name evidence="4" type="ORF">ZOSMA_4G01600</name>
</gene>
<dbReference type="GO" id="GO:0005634">
    <property type="term" value="C:nucleus"/>
    <property type="evidence" value="ECO:0007669"/>
    <property type="project" value="UniProtKB-SubCell"/>
</dbReference>
<proteinExistence type="predicted"/>
<dbReference type="OMA" id="DNEWIMI"/>
<dbReference type="InterPro" id="IPR014002">
    <property type="entry name" value="Agenet_dom_plant"/>
</dbReference>
<organism evidence="4 5">
    <name type="scientific">Zostera marina</name>
    <name type="common">Eelgrass</name>
    <dbReference type="NCBI Taxonomy" id="29655"/>
    <lineage>
        <taxon>Eukaryota</taxon>
        <taxon>Viridiplantae</taxon>
        <taxon>Streptophyta</taxon>
        <taxon>Embryophyta</taxon>
        <taxon>Tracheophyta</taxon>
        <taxon>Spermatophyta</taxon>
        <taxon>Magnoliopsida</taxon>
        <taxon>Liliopsida</taxon>
        <taxon>Zosteraceae</taxon>
        <taxon>Zostera</taxon>
    </lineage>
</organism>
<dbReference type="Gene3D" id="1.10.1240.40">
    <property type="entry name" value="ENT domain"/>
    <property type="match status" value="1"/>
</dbReference>
<dbReference type="Proteomes" id="UP000036987">
    <property type="component" value="Unassembled WGS sequence"/>
</dbReference>
<reference evidence="5" key="1">
    <citation type="journal article" date="2016" name="Nature">
        <title>The genome of the seagrass Zostera marina reveals angiosperm adaptation to the sea.</title>
        <authorList>
            <person name="Olsen J.L."/>
            <person name="Rouze P."/>
            <person name="Verhelst B."/>
            <person name="Lin Y.-C."/>
            <person name="Bayer T."/>
            <person name="Collen J."/>
            <person name="Dattolo E."/>
            <person name="De Paoli E."/>
            <person name="Dittami S."/>
            <person name="Maumus F."/>
            <person name="Michel G."/>
            <person name="Kersting A."/>
            <person name="Lauritano C."/>
            <person name="Lohaus R."/>
            <person name="Toepel M."/>
            <person name="Tonon T."/>
            <person name="Vanneste K."/>
            <person name="Amirebrahimi M."/>
            <person name="Brakel J."/>
            <person name="Bostroem C."/>
            <person name="Chovatia M."/>
            <person name="Grimwood J."/>
            <person name="Jenkins J.W."/>
            <person name="Jueterbock A."/>
            <person name="Mraz A."/>
            <person name="Stam W.T."/>
            <person name="Tice H."/>
            <person name="Bornberg-Bauer E."/>
            <person name="Green P.J."/>
            <person name="Pearson G.A."/>
            <person name="Procaccini G."/>
            <person name="Duarte C.M."/>
            <person name="Schmutz J."/>
            <person name="Reusch T.B.H."/>
            <person name="Van de Peer Y."/>
        </authorList>
    </citation>
    <scope>NUCLEOTIDE SEQUENCE [LARGE SCALE GENOMIC DNA]</scope>
    <source>
        <strain evidence="5">cv. Finnish</strain>
    </source>
</reference>
<dbReference type="Pfam" id="PF05641">
    <property type="entry name" value="Agenet"/>
    <property type="match status" value="1"/>
</dbReference>
<dbReference type="OrthoDB" id="663550at2759"/>
<evidence type="ECO:0000313" key="4">
    <source>
        <dbReference type="EMBL" id="KMZ61871.1"/>
    </source>
</evidence>
<dbReference type="SUPFAM" id="SSF158639">
    <property type="entry name" value="ENT-like"/>
    <property type="match status" value="1"/>
</dbReference>
<dbReference type="PROSITE" id="PS51138">
    <property type="entry name" value="ENT"/>
    <property type="match status" value="1"/>
</dbReference>
<dbReference type="Pfam" id="PF03735">
    <property type="entry name" value="ENT"/>
    <property type="match status" value="1"/>
</dbReference>
<dbReference type="AlphaFoldDB" id="A0A0K9NYI3"/>
<comment type="caution">
    <text evidence="4">The sequence shown here is derived from an EMBL/GenBank/DDBJ whole genome shotgun (WGS) entry which is preliminary data.</text>
</comment>
<dbReference type="InterPro" id="IPR005491">
    <property type="entry name" value="ENT_dom"/>
</dbReference>
<keyword evidence="5" id="KW-1185">Reference proteome</keyword>
<keyword evidence="2" id="KW-0539">Nucleus</keyword>
<protein>
    <recommendedName>
        <fullName evidence="3">ENT domain-containing protein</fullName>
    </recommendedName>
</protein>
<dbReference type="EMBL" id="LFYR01001430">
    <property type="protein sequence ID" value="KMZ61871.1"/>
    <property type="molecule type" value="Genomic_DNA"/>
</dbReference>
<comment type="subcellular location">
    <subcellularLocation>
        <location evidence="1">Nucleus</location>
    </subcellularLocation>
</comment>
<evidence type="ECO:0000256" key="1">
    <source>
        <dbReference type="ARBA" id="ARBA00004123"/>
    </source>
</evidence>
<name>A0A0K9NYI3_ZOSMR</name>
<evidence type="ECO:0000313" key="5">
    <source>
        <dbReference type="Proteomes" id="UP000036987"/>
    </source>
</evidence>
<dbReference type="STRING" id="29655.A0A0K9NYI3"/>
<sequence>MKFKDGDNVEVLWPKNSLHASWWTAVIITGKHRYYDLVYDIRPPHMGQQIIDKVYYKDIRPCPPKQYLKSWSPGNFADVFHNGSWNKSIVQEEAGDDHYFIRLYSSSDEIKVHNSQLRSIQSWKNSKWKTIQEDCKLRVQRRIGKHLHAVPCQSLTTQNSVNVLKSPDEISSLGVKREVSAKTYDHRPAKRMKMVRKEDRQLDGNLPEKVDVLASSSSKGLDGEKIRAVYKRGRHLEKRTPNNLNIDGACSSTGSNSLHYTVGEDNLAVDTSSYEEHMRAELHRIEIEAYRNTLRVLFASGSFSWPQEMLMTDLRFRLHISDDEHSSELKYLKYFS</sequence>
<dbReference type="SMART" id="SM01191">
    <property type="entry name" value="ENT"/>
    <property type="match status" value="1"/>
</dbReference>
<dbReference type="InterPro" id="IPR008395">
    <property type="entry name" value="Agenet-like_dom"/>
</dbReference>
<dbReference type="PANTHER" id="PTHR31917">
    <property type="entry name" value="AGENET DOMAIN-CONTAINING PROTEIN-RELATED"/>
    <property type="match status" value="1"/>
</dbReference>
<accession>A0A0K9NYI3</accession>
<feature type="domain" description="ENT" evidence="3">
    <location>
        <begin position="278"/>
        <end position="336"/>
    </location>
</feature>
<dbReference type="SMART" id="SM00743">
    <property type="entry name" value="Agenet"/>
    <property type="match status" value="2"/>
</dbReference>